<evidence type="ECO:0000259" key="9">
    <source>
        <dbReference type="Pfam" id="PF02811"/>
    </source>
</evidence>
<dbReference type="NCBIfam" id="NF005996">
    <property type="entry name" value="PRK08123.1"/>
    <property type="match status" value="1"/>
</dbReference>
<dbReference type="Proteomes" id="UP000017747">
    <property type="component" value="Unassembled WGS sequence"/>
</dbReference>
<dbReference type="InterPro" id="IPR016195">
    <property type="entry name" value="Pol/histidinol_Pase-like"/>
</dbReference>
<comment type="similarity">
    <text evidence="2 8">Belongs to the PHP hydrolase family. HisK subfamily.</text>
</comment>
<dbReference type="Gene3D" id="3.20.20.140">
    <property type="entry name" value="Metal-dependent hydrolases"/>
    <property type="match status" value="1"/>
</dbReference>
<proteinExistence type="inferred from homology"/>
<keyword evidence="11" id="KW-1185">Reference proteome</keyword>
<dbReference type="GO" id="GO:0004401">
    <property type="term" value="F:histidinol-phosphatase activity"/>
    <property type="evidence" value="ECO:0007669"/>
    <property type="project" value="UniProtKB-UniRule"/>
</dbReference>
<comment type="caution">
    <text evidence="10">The sequence shown here is derived from an EMBL/GenBank/DDBJ whole genome shotgun (WGS) entry which is preliminary data.</text>
</comment>
<name>V7I055_9CLOT</name>
<dbReference type="PANTHER" id="PTHR21039:SF0">
    <property type="entry name" value="HISTIDINOL-PHOSPHATASE"/>
    <property type="match status" value="1"/>
</dbReference>
<comment type="pathway">
    <text evidence="1 8">Amino-acid biosynthesis; L-histidine biosynthesis; L-histidine from 5-phospho-alpha-D-ribose 1-diphosphate: step 8/9.</text>
</comment>
<dbReference type="Pfam" id="PF13263">
    <property type="entry name" value="PHP_C"/>
    <property type="match status" value="1"/>
</dbReference>
<dbReference type="PANTHER" id="PTHR21039">
    <property type="entry name" value="HISTIDINOL PHOSPHATASE-RELATED"/>
    <property type="match status" value="1"/>
</dbReference>
<accession>V7I055</accession>
<comment type="catalytic activity">
    <reaction evidence="7 8">
        <text>L-histidinol phosphate + H2O = L-histidinol + phosphate</text>
        <dbReference type="Rhea" id="RHEA:14465"/>
        <dbReference type="ChEBI" id="CHEBI:15377"/>
        <dbReference type="ChEBI" id="CHEBI:43474"/>
        <dbReference type="ChEBI" id="CHEBI:57699"/>
        <dbReference type="ChEBI" id="CHEBI:57980"/>
        <dbReference type="EC" id="3.1.3.15"/>
    </reaction>
</comment>
<dbReference type="OrthoDB" id="9775255at2"/>
<evidence type="ECO:0000256" key="1">
    <source>
        <dbReference type="ARBA" id="ARBA00004970"/>
    </source>
</evidence>
<dbReference type="eggNOG" id="COG1387">
    <property type="taxonomic scope" value="Bacteria"/>
</dbReference>
<dbReference type="NCBIfam" id="TIGR01856">
    <property type="entry name" value="hisJ_fam"/>
    <property type="match status" value="1"/>
</dbReference>
<dbReference type="EC" id="3.1.3.15" evidence="3 8"/>
<dbReference type="UniPathway" id="UPA00031">
    <property type="reaction ID" value="UER00013"/>
</dbReference>
<reference evidence="10 11" key="1">
    <citation type="journal article" date="2014" name="Genome Announc.">
        <title>Genome Sequence of Youngiibacter fragilis, the Type Strain of the Genus Youngiibacter.</title>
        <authorList>
            <person name="Wawrik C.B."/>
            <person name="Callaghan A.V."/>
            <person name="Stamps B.W."/>
            <person name="Wawrik B."/>
        </authorList>
    </citation>
    <scope>NUCLEOTIDE SEQUENCE [LARGE SCALE GENOMIC DNA]</scope>
    <source>
        <strain evidence="10 11">232.1</strain>
    </source>
</reference>
<feature type="domain" description="PHP" evidence="9">
    <location>
        <begin position="3"/>
        <end position="209"/>
    </location>
</feature>
<dbReference type="SUPFAM" id="SSF89550">
    <property type="entry name" value="PHP domain-like"/>
    <property type="match status" value="1"/>
</dbReference>
<dbReference type="GO" id="GO:0000105">
    <property type="term" value="P:L-histidine biosynthetic process"/>
    <property type="evidence" value="ECO:0007669"/>
    <property type="project" value="UniProtKB-UniRule"/>
</dbReference>
<keyword evidence="4 8" id="KW-0028">Amino-acid biosynthesis</keyword>
<organism evidence="10 11">
    <name type="scientific">Youngiibacter fragilis 232.1</name>
    <dbReference type="NCBI Taxonomy" id="994573"/>
    <lineage>
        <taxon>Bacteria</taxon>
        <taxon>Bacillati</taxon>
        <taxon>Bacillota</taxon>
        <taxon>Clostridia</taxon>
        <taxon>Eubacteriales</taxon>
        <taxon>Clostridiaceae</taxon>
        <taxon>Youngiibacter</taxon>
    </lineage>
</organism>
<protein>
    <recommendedName>
        <fullName evidence="3 8">Histidinol-phosphatase</fullName>
        <shortName evidence="8">HolPase</shortName>
        <ecNumber evidence="3 8">3.1.3.15</ecNumber>
    </recommendedName>
</protein>
<gene>
    <name evidence="10" type="ORF">T472_0216365</name>
</gene>
<dbReference type="InterPro" id="IPR004013">
    <property type="entry name" value="PHP_dom"/>
</dbReference>
<sequence length="260" mass="29262">MKDMHMHTDYCPHASRDKAEEYVLASISKNLDEIAFTEHAPLPIDDTVPAKDSAMSIEDVDLYLKEISLLKERYVGKIIINAGFEIDYIEGMEKETMEFLGLHPETIPYSIISVHFVLLDGKYFCVDYSPGSFVEKAEETGFEAIGKAYEETLIKALSKPYGNLTPKRIGHLDLIKKFKGFHGKRLDLDIDRILSIVKENGYSLDINTSGYDKEYCGEPYPSQDIIRKAVNLGIPVVTGSDAHSAKEVGRHFDRVSEFTG</sequence>
<evidence type="ECO:0000313" key="11">
    <source>
        <dbReference type="Proteomes" id="UP000017747"/>
    </source>
</evidence>
<dbReference type="Pfam" id="PF02811">
    <property type="entry name" value="PHP"/>
    <property type="match status" value="1"/>
</dbReference>
<evidence type="ECO:0000256" key="2">
    <source>
        <dbReference type="ARBA" id="ARBA00009152"/>
    </source>
</evidence>
<keyword evidence="5 8" id="KW-0378">Hydrolase</keyword>
<dbReference type="EMBL" id="AXUN02000205">
    <property type="protein sequence ID" value="ETA79590.1"/>
    <property type="molecule type" value="Genomic_DNA"/>
</dbReference>
<evidence type="ECO:0000256" key="5">
    <source>
        <dbReference type="ARBA" id="ARBA00022801"/>
    </source>
</evidence>
<dbReference type="GO" id="GO:0005737">
    <property type="term" value="C:cytoplasm"/>
    <property type="evidence" value="ECO:0007669"/>
    <property type="project" value="TreeGrafter"/>
</dbReference>
<evidence type="ECO:0000256" key="6">
    <source>
        <dbReference type="ARBA" id="ARBA00023102"/>
    </source>
</evidence>
<evidence type="ECO:0000256" key="7">
    <source>
        <dbReference type="ARBA" id="ARBA00049158"/>
    </source>
</evidence>
<dbReference type="STRING" id="994573.T472_0216365"/>
<evidence type="ECO:0000256" key="8">
    <source>
        <dbReference type="RuleBase" id="RU366003"/>
    </source>
</evidence>
<dbReference type="PATRIC" id="fig|994573.3.peg.3094"/>
<keyword evidence="6 8" id="KW-0368">Histidine biosynthesis</keyword>
<dbReference type="CDD" id="cd12110">
    <property type="entry name" value="PHP_HisPPase_Hisj_like"/>
    <property type="match status" value="1"/>
</dbReference>
<dbReference type="InterPro" id="IPR010140">
    <property type="entry name" value="Histidinol_P_phosphatase_HisJ"/>
</dbReference>
<evidence type="ECO:0000313" key="10">
    <source>
        <dbReference type="EMBL" id="ETA79590.1"/>
    </source>
</evidence>
<evidence type="ECO:0000256" key="3">
    <source>
        <dbReference type="ARBA" id="ARBA00013085"/>
    </source>
</evidence>
<evidence type="ECO:0000256" key="4">
    <source>
        <dbReference type="ARBA" id="ARBA00022605"/>
    </source>
</evidence>
<dbReference type="AlphaFoldDB" id="V7I055"/>